<evidence type="ECO:0000313" key="8">
    <source>
        <dbReference type="EMBL" id="GGH94717.1"/>
    </source>
</evidence>
<dbReference type="PRINTS" id="PR00160">
    <property type="entry name" value="GLUTAREDOXIN"/>
</dbReference>
<dbReference type="EMBL" id="BMGZ01000001">
    <property type="protein sequence ID" value="GGH94717.1"/>
    <property type="molecule type" value="Genomic_DNA"/>
</dbReference>
<name>A0A8J3A2U0_9PROT</name>
<accession>A0A8J3A2U0</accession>
<dbReference type="InterPro" id="IPR029032">
    <property type="entry name" value="AhpD-like"/>
</dbReference>
<evidence type="ECO:0000256" key="4">
    <source>
        <dbReference type="ARBA" id="ARBA00022982"/>
    </source>
</evidence>
<comment type="similarity">
    <text evidence="1">Belongs to the glutaredoxin family.</text>
</comment>
<dbReference type="Proteomes" id="UP000818603">
    <property type="component" value="Unassembled WGS sequence"/>
</dbReference>
<evidence type="ECO:0000256" key="6">
    <source>
        <dbReference type="ARBA" id="ARBA00023284"/>
    </source>
</evidence>
<dbReference type="GO" id="GO:0015035">
    <property type="term" value="F:protein-disulfide reductase activity"/>
    <property type="evidence" value="ECO:0007669"/>
    <property type="project" value="TreeGrafter"/>
</dbReference>
<reference evidence="8" key="1">
    <citation type="journal article" date="2014" name="Int. J. Syst. Evol. Microbiol.">
        <title>Complete genome sequence of Corynebacterium casei LMG S-19264T (=DSM 44701T), isolated from a smear-ripened cheese.</title>
        <authorList>
            <consortium name="US DOE Joint Genome Institute (JGI-PGF)"/>
            <person name="Walter F."/>
            <person name="Albersmeier A."/>
            <person name="Kalinowski J."/>
            <person name="Ruckert C."/>
        </authorList>
    </citation>
    <scope>NUCLEOTIDE SEQUENCE</scope>
    <source>
        <strain evidence="8">CGMCC 1.14984</strain>
    </source>
</reference>
<protein>
    <recommendedName>
        <fullName evidence="2">Glutaredoxin 1</fullName>
    </recommendedName>
</protein>
<dbReference type="InterPro" id="IPR036249">
    <property type="entry name" value="Thioredoxin-like_sf"/>
</dbReference>
<dbReference type="PANTHER" id="PTHR46679">
    <property type="match status" value="1"/>
</dbReference>
<dbReference type="RefSeq" id="WP_166426332.1">
    <property type="nucleotide sequence ID" value="NZ_BMGZ01000001.1"/>
</dbReference>
<evidence type="ECO:0000313" key="9">
    <source>
        <dbReference type="EMBL" id="NHK27202.1"/>
    </source>
</evidence>
<dbReference type="InterPro" id="IPR011767">
    <property type="entry name" value="GLR_AS"/>
</dbReference>
<comment type="caution">
    <text evidence="8">The sequence shown here is derived from an EMBL/GenBank/DDBJ whole genome shotgun (WGS) entry which is preliminary data.</text>
</comment>
<organism evidence="8 10">
    <name type="scientific">Aquisalinus luteolus</name>
    <dbReference type="NCBI Taxonomy" id="1566827"/>
    <lineage>
        <taxon>Bacteria</taxon>
        <taxon>Pseudomonadati</taxon>
        <taxon>Pseudomonadota</taxon>
        <taxon>Alphaproteobacteria</taxon>
        <taxon>Parvularculales</taxon>
        <taxon>Parvularculaceae</taxon>
        <taxon>Aquisalinus</taxon>
    </lineage>
</organism>
<dbReference type="PROSITE" id="PS00195">
    <property type="entry name" value="GLUTAREDOXIN_1"/>
    <property type="match status" value="1"/>
</dbReference>
<feature type="domain" description="Glutaredoxin" evidence="7">
    <location>
        <begin position="7"/>
        <end position="64"/>
    </location>
</feature>
<evidence type="ECO:0000256" key="5">
    <source>
        <dbReference type="ARBA" id="ARBA00023157"/>
    </source>
</evidence>
<dbReference type="InterPro" id="IPR014025">
    <property type="entry name" value="Glutaredoxin_subgr"/>
</dbReference>
<dbReference type="InterPro" id="IPR002109">
    <property type="entry name" value="Glutaredoxin"/>
</dbReference>
<keyword evidence="11" id="KW-1185">Reference proteome</keyword>
<dbReference type="Gene3D" id="1.20.1290.10">
    <property type="entry name" value="AhpD-like"/>
    <property type="match status" value="2"/>
</dbReference>
<evidence type="ECO:0000313" key="11">
    <source>
        <dbReference type="Proteomes" id="UP000818603"/>
    </source>
</evidence>
<dbReference type="SUPFAM" id="SSF52833">
    <property type="entry name" value="Thioredoxin-like"/>
    <property type="match status" value="1"/>
</dbReference>
<proteinExistence type="inferred from homology"/>
<dbReference type="Proteomes" id="UP000621856">
    <property type="component" value="Unassembled WGS sequence"/>
</dbReference>
<dbReference type="AlphaFoldDB" id="A0A8J3A2U0"/>
<evidence type="ECO:0000313" key="10">
    <source>
        <dbReference type="Proteomes" id="UP000621856"/>
    </source>
</evidence>
<reference evidence="8" key="3">
    <citation type="submission" date="2020-09" db="EMBL/GenBank/DDBJ databases">
        <authorList>
            <person name="Sun Q."/>
            <person name="Zhou Y."/>
        </authorList>
    </citation>
    <scope>NUCLEOTIDE SEQUENCE</scope>
    <source>
        <strain evidence="8">CGMCC 1.14984</strain>
    </source>
</reference>
<reference evidence="9 11" key="2">
    <citation type="submission" date="2020-02" db="EMBL/GenBank/DDBJ databases">
        <title>Genome sequence of Parvularcula flava strain NH6-79.</title>
        <authorList>
            <person name="Abdul Karim M.H."/>
            <person name="Lam M.Q."/>
            <person name="Chen S.J."/>
            <person name="Yahya A."/>
            <person name="Shahir S."/>
            <person name="Shamsir M.S."/>
            <person name="Chong C.S."/>
        </authorList>
    </citation>
    <scope>NUCLEOTIDE SEQUENCE [LARGE SCALE GENOMIC DNA]</scope>
    <source>
        <strain evidence="9 11">NH6-79</strain>
    </source>
</reference>
<sequence>MSENLQIFTKPDCPYCTGAKQTLARAGIDYEERDVSASQRASDLSIYLSGVSTVPQAFAGEIHINGYRDLAALDAAGRLAPLIETATGAIDTDDLSNVAIARGAEDIPLKDHIPESDGTHTEDPEQWAILRFYKDFFGFWPNCFYFQHHWPESYKHFVYAHNVGAIGMGRQILGEPVMMATGFAASQASGCNYCQVHMTAAAGEKSLGMPKLIEAARQGRAEHASPIGPFEAALADLAAAATTNTVTEDVLARVRAHDTEKRVSHDDIEANITGTAMIASAFGFLNTFNDLTGVDIEAEWASQSAEKAGIEAGRHGVSEDRALNNLDHALRDGGPSIEEMIADYDRTVAEAGGPAAYAERELGLFPDWMRLWPEPLRARHVLFYAEMMQDRAHSPIASDLKHLMARVCAIARGHDYLAAVEGFLAFKATGDDPAAIDRVRYCFDAAKARPAGSGFFTQKERAALTVAWLAGQAPITTPRRFIQPAIDHWSPIELVHLFSICGIANLVQRFSAIAGPQMEPPVRAFLARHDLSSDTLALRYPMPGERR</sequence>
<dbReference type="PROSITE" id="PS51354">
    <property type="entry name" value="GLUTAREDOXIN_2"/>
    <property type="match status" value="1"/>
</dbReference>
<dbReference type="PANTHER" id="PTHR46679:SF1">
    <property type="entry name" value="GLUTAREDOXIN-2, MITOCHONDRIAL"/>
    <property type="match status" value="1"/>
</dbReference>
<dbReference type="Gene3D" id="3.40.30.10">
    <property type="entry name" value="Glutaredoxin"/>
    <property type="match status" value="1"/>
</dbReference>
<evidence type="ECO:0000259" key="7">
    <source>
        <dbReference type="Pfam" id="PF00462"/>
    </source>
</evidence>
<keyword evidence="6" id="KW-0676">Redox-active center</keyword>
<dbReference type="Pfam" id="PF00462">
    <property type="entry name" value="Glutaredoxin"/>
    <property type="match status" value="1"/>
</dbReference>
<evidence type="ECO:0000256" key="3">
    <source>
        <dbReference type="ARBA" id="ARBA00022448"/>
    </source>
</evidence>
<keyword evidence="5" id="KW-1015">Disulfide bond</keyword>
<keyword evidence="4" id="KW-0249">Electron transport</keyword>
<evidence type="ECO:0000256" key="2">
    <source>
        <dbReference type="ARBA" id="ARBA00015343"/>
    </source>
</evidence>
<keyword evidence="3" id="KW-0813">Transport</keyword>
<gene>
    <name evidence="9" type="ORF">FF098_004715</name>
    <name evidence="8" type="ORF">GCM10011355_09560</name>
</gene>
<dbReference type="EMBL" id="VCJR02000001">
    <property type="protein sequence ID" value="NHK27202.1"/>
    <property type="molecule type" value="Genomic_DNA"/>
</dbReference>
<dbReference type="SUPFAM" id="SSF69118">
    <property type="entry name" value="AhpD-like"/>
    <property type="match status" value="2"/>
</dbReference>
<evidence type="ECO:0000256" key="1">
    <source>
        <dbReference type="ARBA" id="ARBA00007787"/>
    </source>
</evidence>